<evidence type="ECO:0000313" key="1">
    <source>
        <dbReference type="EMBL" id="HJF31856.1"/>
    </source>
</evidence>
<gene>
    <name evidence="1" type="ORF">K8V56_08755</name>
</gene>
<evidence type="ECO:0000313" key="2">
    <source>
        <dbReference type="Proteomes" id="UP000698173"/>
    </source>
</evidence>
<dbReference type="InterPro" id="IPR046318">
    <property type="entry name" value="DUF5344"/>
</dbReference>
<proteinExistence type="predicted"/>
<reference evidence="1" key="2">
    <citation type="submission" date="2021-09" db="EMBL/GenBank/DDBJ databases">
        <authorList>
            <person name="Gilroy R."/>
        </authorList>
    </citation>
    <scope>NUCLEOTIDE SEQUENCE</scope>
    <source>
        <strain evidence="1">CHK171-7178</strain>
    </source>
</reference>
<organism evidence="1 2">
    <name type="scientific">Sporosarcina psychrophila</name>
    <name type="common">Bacillus psychrophilus</name>
    <dbReference type="NCBI Taxonomy" id="1476"/>
    <lineage>
        <taxon>Bacteria</taxon>
        <taxon>Bacillati</taxon>
        <taxon>Bacillota</taxon>
        <taxon>Bacilli</taxon>
        <taxon>Bacillales</taxon>
        <taxon>Caryophanaceae</taxon>
        <taxon>Sporosarcina</taxon>
    </lineage>
</organism>
<accession>A0A921KD82</accession>
<dbReference type="EMBL" id="DYWT01000141">
    <property type="protein sequence ID" value="HJF31856.1"/>
    <property type="molecule type" value="Genomic_DNA"/>
</dbReference>
<dbReference type="Pfam" id="PF17279">
    <property type="entry name" value="DUF5344"/>
    <property type="match status" value="1"/>
</dbReference>
<protein>
    <submittedName>
        <fullName evidence="1">YwqI/YxiC family protein</fullName>
    </submittedName>
</protein>
<dbReference type="Proteomes" id="UP000698173">
    <property type="component" value="Unassembled WGS sequence"/>
</dbReference>
<name>A0A921KD82_SPOPS</name>
<reference evidence="1" key="1">
    <citation type="journal article" date="2021" name="PeerJ">
        <title>Extensive microbial diversity within the chicken gut microbiome revealed by metagenomics and culture.</title>
        <authorList>
            <person name="Gilroy R."/>
            <person name="Ravi A."/>
            <person name="Getino M."/>
            <person name="Pursley I."/>
            <person name="Horton D.L."/>
            <person name="Alikhan N.F."/>
            <person name="Baker D."/>
            <person name="Gharbi K."/>
            <person name="Hall N."/>
            <person name="Watson M."/>
            <person name="Adriaenssens E.M."/>
            <person name="Foster-Nyarko E."/>
            <person name="Jarju S."/>
            <person name="Secka A."/>
            <person name="Antonio M."/>
            <person name="Oren A."/>
            <person name="Chaudhuri R.R."/>
            <person name="La Ragione R."/>
            <person name="Hildebrand F."/>
            <person name="Pallen M.J."/>
        </authorList>
    </citation>
    <scope>NUCLEOTIDE SEQUENCE</scope>
    <source>
        <strain evidence="1">CHK171-7178</strain>
    </source>
</reference>
<sequence>MTTEVKIVYADVESKISDMSNATTLLNPKAEPPITGNTLDVVTKLTELSTKLETLLTSYQTVLLANSVTTTNSVKFMSESDEKVASVMQCTLAGPKQVTQ</sequence>
<dbReference type="AlphaFoldDB" id="A0A921KD82"/>
<comment type="caution">
    <text evidence="1">The sequence shown here is derived from an EMBL/GenBank/DDBJ whole genome shotgun (WGS) entry which is preliminary data.</text>
</comment>